<dbReference type="InterPro" id="IPR041920">
    <property type="entry name" value="ROS/MUCR_sf"/>
</dbReference>
<accession>A0A8S5QHK3</accession>
<sequence length="255" mass="30366">MCTKDGLKLHIECPICHKKYKMITNNHLVKKHNITLEEFRNTYKGYPTESEYLQKVRVDVGLAIGSKESVKSFRSAKARKQHESGNLNPSKTLNYLWENKKDWMRERQHIGNSTEAEFKRKSEVSRRLWSCPEWVNSRRDRNVRCELNGYVLYVRSSYEKVACQFLDSLGVKFEYETKVFKYYYDGRFRNYIVDLYLPLHDVYLEVKPKDLESDDKNKAKLQSVIDSGNIITYVDEDWICSIDDFKHRLSKYIKI</sequence>
<dbReference type="Gene3D" id="1.10.10.1550">
    <property type="entry name" value="ROS/MUCR transcriptional regulator protein"/>
    <property type="match status" value="1"/>
</dbReference>
<evidence type="ECO:0000313" key="1">
    <source>
        <dbReference type="EMBL" id="DAE18237.1"/>
    </source>
</evidence>
<name>A0A8S5QHK3_9CAUD</name>
<protein>
    <submittedName>
        <fullName evidence="1">ROS/MUCR transcriptional regulator protein</fullName>
    </submittedName>
</protein>
<dbReference type="EMBL" id="BK015652">
    <property type="protein sequence ID" value="DAE18237.1"/>
    <property type="molecule type" value="Genomic_DNA"/>
</dbReference>
<organism evidence="1">
    <name type="scientific">Myoviridae sp. ctdNl2</name>
    <dbReference type="NCBI Taxonomy" id="2825140"/>
    <lineage>
        <taxon>Viruses</taxon>
        <taxon>Duplodnaviria</taxon>
        <taxon>Heunggongvirae</taxon>
        <taxon>Uroviricota</taxon>
        <taxon>Caudoviricetes</taxon>
    </lineage>
</organism>
<dbReference type="Gene3D" id="3.40.91.30">
    <property type="match status" value="1"/>
</dbReference>
<reference evidence="1" key="1">
    <citation type="journal article" date="2021" name="Proc. Natl. Acad. Sci. U.S.A.">
        <title>A Catalog of Tens of Thousands of Viruses from Human Metagenomes Reveals Hidden Associations with Chronic Diseases.</title>
        <authorList>
            <person name="Tisza M.J."/>
            <person name="Buck C.B."/>
        </authorList>
    </citation>
    <scope>NUCLEOTIDE SEQUENCE</scope>
    <source>
        <strain evidence="1">CtdNl2</strain>
    </source>
</reference>
<proteinExistence type="predicted"/>